<feature type="chain" id="PRO_5016936907" evidence="1">
    <location>
        <begin position="26"/>
        <end position="242"/>
    </location>
</feature>
<dbReference type="PANTHER" id="PTHR30483:SF6">
    <property type="entry name" value="PERIPLASMIC BINDING PROTEIN OF ABC TRANSPORTER FOR NATURAL AMINO ACIDS"/>
    <property type="match status" value="1"/>
</dbReference>
<reference evidence="3 5" key="2">
    <citation type="submission" date="2018-06" db="EMBL/GenBank/DDBJ databases">
        <authorList>
            <consortium name="Pathogen Informatics"/>
            <person name="Doyle S."/>
        </authorList>
    </citation>
    <scope>NUCLEOTIDE SEQUENCE [LARGE SCALE GENOMIC DNA]</scope>
    <source>
        <strain evidence="3 5">NCTC12388</strain>
    </source>
</reference>
<protein>
    <submittedName>
        <fullName evidence="3">Branched-chain amino acid ABC transporter substrate-binding protein</fullName>
    </submittedName>
</protein>
<name>A0A378J6W8_9GAMM</name>
<dbReference type="Gene3D" id="3.40.50.2300">
    <property type="match status" value="1"/>
</dbReference>
<keyword evidence="4" id="KW-1185">Reference proteome</keyword>
<evidence type="ECO:0000256" key="1">
    <source>
        <dbReference type="SAM" id="SignalP"/>
    </source>
</evidence>
<accession>A0A378J6W8</accession>
<dbReference type="RefSeq" id="WP_058499895.1">
    <property type="nucleotide sequence ID" value="NZ_CAAAHW010000002.1"/>
</dbReference>
<dbReference type="InterPro" id="IPR028082">
    <property type="entry name" value="Peripla_BP_I"/>
</dbReference>
<dbReference type="OrthoDB" id="5644586at2"/>
<dbReference type="EMBL" id="LNYE01000029">
    <property type="protein sequence ID" value="KTD06016.1"/>
    <property type="molecule type" value="Genomic_DNA"/>
</dbReference>
<dbReference type="PANTHER" id="PTHR30483">
    <property type="entry name" value="LEUCINE-SPECIFIC-BINDING PROTEIN"/>
    <property type="match status" value="1"/>
</dbReference>
<dbReference type="AlphaFoldDB" id="A0A378J6W8"/>
<dbReference type="SUPFAM" id="SSF53822">
    <property type="entry name" value="Periplasmic binding protein-like I"/>
    <property type="match status" value="1"/>
</dbReference>
<sequence length="242" mass="26521">MKHCLSTFMVLSAFFIFLMTGFDVAASDSTDTAKRMTINVGIYAPFSHESAFIGRNMLGAMEIARDQLKSSNVTYEFYTLDKMSNNAKATKTLQKFIDAHHINVLLTEGTASGALVAPLAKRNNIIHFCLTNDSVITDGKNNFLAQGAHHQNSTALTQTTKPEFIAQFQQEYFSHPITQAGYAYDIFHIIHNSAVLAMKTNADFSSQAVATHLLALKPGVGVMGTFNVDKQGVSYKKPVLTA</sequence>
<reference evidence="2 4" key="1">
    <citation type="submission" date="2015-11" db="EMBL/GenBank/DDBJ databases">
        <title>Genomic analysis of 38 Legionella species identifies large and diverse effector repertoires.</title>
        <authorList>
            <person name="Burstein D."/>
            <person name="Amaro F."/>
            <person name="Zusman T."/>
            <person name="Lifshitz Z."/>
            <person name="Cohen O."/>
            <person name="Gilbert J.A."/>
            <person name="Pupko T."/>
            <person name="Shuman H.A."/>
            <person name="Segal G."/>
        </authorList>
    </citation>
    <scope>NUCLEOTIDE SEQUENCE [LARGE SCALE GENOMIC DNA]</scope>
    <source>
        <strain evidence="2 4">Lyon 8420412</strain>
    </source>
</reference>
<evidence type="ECO:0000313" key="5">
    <source>
        <dbReference type="Proteomes" id="UP000254476"/>
    </source>
</evidence>
<dbReference type="EMBL" id="UGOB01000001">
    <property type="protein sequence ID" value="STX42657.1"/>
    <property type="molecule type" value="Genomic_DNA"/>
</dbReference>
<proteinExistence type="predicted"/>
<feature type="signal peptide" evidence="1">
    <location>
        <begin position="1"/>
        <end position="25"/>
    </location>
</feature>
<gene>
    <name evidence="2" type="ORF">Lgra_2793</name>
    <name evidence="3" type="ORF">NCTC12388_00749</name>
</gene>
<evidence type="ECO:0000313" key="3">
    <source>
        <dbReference type="EMBL" id="STX42657.1"/>
    </source>
</evidence>
<dbReference type="InterPro" id="IPR051010">
    <property type="entry name" value="BCAA_transport"/>
</dbReference>
<dbReference type="Proteomes" id="UP000254476">
    <property type="component" value="Unassembled WGS sequence"/>
</dbReference>
<keyword evidence="1" id="KW-0732">Signal</keyword>
<evidence type="ECO:0000313" key="2">
    <source>
        <dbReference type="EMBL" id="KTD06016.1"/>
    </source>
</evidence>
<dbReference type="STRING" id="45066.Lgra_2793"/>
<dbReference type="Proteomes" id="UP000054691">
    <property type="component" value="Unassembled WGS sequence"/>
</dbReference>
<evidence type="ECO:0000313" key="4">
    <source>
        <dbReference type="Proteomes" id="UP000054691"/>
    </source>
</evidence>
<organism evidence="3 5">
    <name type="scientific">Legionella gratiana</name>
    <dbReference type="NCBI Taxonomy" id="45066"/>
    <lineage>
        <taxon>Bacteria</taxon>
        <taxon>Pseudomonadati</taxon>
        <taxon>Pseudomonadota</taxon>
        <taxon>Gammaproteobacteria</taxon>
        <taxon>Legionellales</taxon>
        <taxon>Legionellaceae</taxon>
        <taxon>Legionella</taxon>
    </lineage>
</organism>